<dbReference type="EMBL" id="ADXF01000957">
    <property type="protein sequence ID" value="EFR86691.1"/>
    <property type="molecule type" value="Genomic_DNA"/>
</dbReference>
<proteinExistence type="predicted"/>
<keyword evidence="2" id="KW-1185">Reference proteome</keyword>
<dbReference type="Proteomes" id="UP000003412">
    <property type="component" value="Chromosome"/>
</dbReference>
<reference evidence="1 2" key="1">
    <citation type="journal article" date="2010" name="Microbiol. Resour. Announc.">
        <title>Comparative genomics of the bacterial genus Listeria: Genome evolution is characterized by limited gene acquisition and limited gene loss.</title>
        <authorList>
            <person name="den Bakker H.C."/>
            <person name="Cummings C.A."/>
            <person name="Ferreira V."/>
            <person name="Vatta P."/>
            <person name="Orsi R.H."/>
            <person name="Degoricija L."/>
            <person name="Barker M."/>
            <person name="Petrauskene O."/>
            <person name="Furtado M.R."/>
            <person name="Wiedmann M."/>
        </authorList>
    </citation>
    <scope>NUCLEOTIDE SEQUENCE [LARGE SCALE GENOMIC DNA]</scope>
    <source>
        <strain evidence="1 2">FSL S4-120</strain>
    </source>
</reference>
<accession>A0ABN0BUI3</accession>
<evidence type="ECO:0000313" key="1">
    <source>
        <dbReference type="EMBL" id="EFR86691.1"/>
    </source>
</evidence>
<organism evidence="1 2">
    <name type="scientific">Listeria marthii FSL S4-120</name>
    <dbReference type="NCBI Taxonomy" id="702457"/>
    <lineage>
        <taxon>Bacteria</taxon>
        <taxon>Bacillati</taxon>
        <taxon>Bacillota</taxon>
        <taxon>Bacilli</taxon>
        <taxon>Bacillales</taxon>
        <taxon>Listeriaceae</taxon>
        <taxon>Listeria</taxon>
    </lineage>
</organism>
<name>A0ABN0BUI3_9LIST</name>
<comment type="caution">
    <text evidence="1">The sequence shown here is derived from an EMBL/GenBank/DDBJ whole genome shotgun (WGS) entry which is preliminary data.</text>
</comment>
<sequence length="34" mass="4137">MYICHRLVRSFDIENFLLLLYQNKTQVQGLICYT</sequence>
<feature type="non-terminal residue" evidence="1">
    <location>
        <position position="34"/>
    </location>
</feature>
<protein>
    <submittedName>
        <fullName evidence="1">Uncharacterized protein</fullName>
    </submittedName>
</protein>
<evidence type="ECO:0000313" key="2">
    <source>
        <dbReference type="Proteomes" id="UP000003412"/>
    </source>
</evidence>
<gene>
    <name evidence="1" type="ORF">NT05LM_2902</name>
</gene>